<dbReference type="Gene3D" id="1.50.10.10">
    <property type="match status" value="1"/>
</dbReference>
<keyword evidence="2" id="KW-1185">Reference proteome</keyword>
<reference evidence="1 2" key="1">
    <citation type="journal article" date="2019" name="Sci. Rep.">
        <title>Comparative genomics of chytrid fungi reveal insights into the obligate biotrophic and pathogenic lifestyle of Synchytrium endobioticum.</title>
        <authorList>
            <person name="van de Vossenberg B.T.L.H."/>
            <person name="Warris S."/>
            <person name="Nguyen H.D.T."/>
            <person name="van Gent-Pelzer M.P.E."/>
            <person name="Joly D.L."/>
            <person name="van de Geest H.C."/>
            <person name="Bonants P.J.M."/>
            <person name="Smith D.S."/>
            <person name="Levesque C.A."/>
            <person name="van der Lee T.A.J."/>
        </authorList>
    </citation>
    <scope>NUCLEOTIDE SEQUENCE [LARGE SCALE GENOMIC DNA]</scope>
    <source>
        <strain evidence="1 2">CBS 675.73</strain>
    </source>
</reference>
<name>A0A507FQH4_9FUNG</name>
<dbReference type="STRING" id="246404.A0A507FQH4"/>
<dbReference type="Pfam" id="PF06824">
    <property type="entry name" value="Glyco_hydro_125"/>
    <property type="match status" value="1"/>
</dbReference>
<sequence length="551" mass="61005">MKGQADTTAQRISISTFAAGLLLGLSLGSGWTGLKSWMEDGAACGCPRMPLPVIPALSFQPPLPKHEYERHKHNDTHSHSSHGTGLDTIPLVRIGPNLRRFNSTLAEIEIERVSTLLRKGGDSFNASLATLFTNCWPNTLDTTVLHFSDNWNNLDAFVITGDIAAMWLRDSTNQVAPYLHLLSKTGPGQEKMIQLFVGVILRQAKSINIFPYANAFLYNSSDAPGWPSDKVHPQIPTDADIPTHEAKYELDSLCAFLKISNRVFESLSPSTKHHALRYIEDPVWIKAVQTVIDTMRIQQTGTLEELGKPAYKFQRMTDTATETLLLGGIGVPAKRVGLIKSQFRPSDDAATLPFNIASNAMATVELERLAKNLRKVDCHLKVAELAEDLAKEVRAAINQYGTIQHPKYGEIFAYEVDGYGSYYLMDDANVPSLLSLPYLGFIDSDDPLYLRTRKFILSDANPYFFAGSAGNGVGGPHCGLGMIWPMSIIMRGLTSTSKAEQKVCLDMLLSSATSTGFMHESFWKDDVEDFTRHHFAWANALLGEFVLKYVE</sequence>
<dbReference type="EMBL" id="QEAP01000013">
    <property type="protein sequence ID" value="TPX77835.1"/>
    <property type="molecule type" value="Genomic_DNA"/>
</dbReference>
<dbReference type="PANTHER" id="PTHR31047:SF0">
    <property type="entry name" value="MEIOTICALLY UP-REGULATED GENE 157 PROTEIN"/>
    <property type="match status" value="1"/>
</dbReference>
<dbReference type="GO" id="GO:0003824">
    <property type="term" value="F:catalytic activity"/>
    <property type="evidence" value="ECO:0007669"/>
    <property type="project" value="UniProtKB-ARBA"/>
</dbReference>
<dbReference type="InterPro" id="IPR012341">
    <property type="entry name" value="6hp_glycosidase-like_sf"/>
</dbReference>
<dbReference type="SMART" id="SM01149">
    <property type="entry name" value="DUF1237"/>
    <property type="match status" value="1"/>
</dbReference>
<dbReference type="Proteomes" id="UP000320333">
    <property type="component" value="Unassembled WGS sequence"/>
</dbReference>
<protein>
    <submittedName>
        <fullName evidence="1">Uncharacterized protein</fullName>
    </submittedName>
</protein>
<dbReference type="AlphaFoldDB" id="A0A507FQH4"/>
<dbReference type="GO" id="GO:0005975">
    <property type="term" value="P:carbohydrate metabolic process"/>
    <property type="evidence" value="ECO:0007669"/>
    <property type="project" value="InterPro"/>
</dbReference>
<accession>A0A507FQH4</accession>
<evidence type="ECO:0000313" key="1">
    <source>
        <dbReference type="EMBL" id="TPX77835.1"/>
    </source>
</evidence>
<comment type="caution">
    <text evidence="1">The sequence shown here is derived from an EMBL/GenBank/DDBJ whole genome shotgun (WGS) entry which is preliminary data.</text>
</comment>
<dbReference type="InterPro" id="IPR008313">
    <property type="entry name" value="GH125"/>
</dbReference>
<organism evidence="1 2">
    <name type="scientific">Chytriomyces confervae</name>
    <dbReference type="NCBI Taxonomy" id="246404"/>
    <lineage>
        <taxon>Eukaryota</taxon>
        <taxon>Fungi</taxon>
        <taxon>Fungi incertae sedis</taxon>
        <taxon>Chytridiomycota</taxon>
        <taxon>Chytridiomycota incertae sedis</taxon>
        <taxon>Chytridiomycetes</taxon>
        <taxon>Chytridiales</taxon>
        <taxon>Chytriomycetaceae</taxon>
        <taxon>Chytriomyces</taxon>
    </lineage>
</organism>
<dbReference type="PANTHER" id="PTHR31047">
    <property type="entry name" value="MEIOTICALLY UP-REGULATED GENE 157 PROTEIN"/>
    <property type="match status" value="1"/>
</dbReference>
<proteinExistence type="predicted"/>
<dbReference type="OrthoDB" id="7771656at2759"/>
<evidence type="ECO:0000313" key="2">
    <source>
        <dbReference type="Proteomes" id="UP000320333"/>
    </source>
</evidence>
<dbReference type="SUPFAM" id="SSF48208">
    <property type="entry name" value="Six-hairpin glycosidases"/>
    <property type="match status" value="1"/>
</dbReference>
<gene>
    <name evidence="1" type="ORF">CcCBS67573_g00873</name>
</gene>
<dbReference type="InterPro" id="IPR008928">
    <property type="entry name" value="6-hairpin_glycosidase_sf"/>
</dbReference>